<dbReference type="SMART" id="SM00614">
    <property type="entry name" value="ZnF_BED"/>
    <property type="match status" value="7"/>
</dbReference>
<dbReference type="RefSeq" id="XP_024881571.1">
    <property type="nucleotide sequence ID" value="XM_025025803.1"/>
</dbReference>
<feature type="region of interest" description="Disordered" evidence="5">
    <location>
        <begin position="461"/>
        <end position="484"/>
    </location>
</feature>
<evidence type="ECO:0000313" key="10">
    <source>
        <dbReference type="RefSeq" id="XP_024881571.1"/>
    </source>
</evidence>
<proteinExistence type="predicted"/>
<dbReference type="GO" id="GO:0005634">
    <property type="term" value="C:nucleus"/>
    <property type="evidence" value="ECO:0007669"/>
    <property type="project" value="TreeGrafter"/>
</dbReference>
<name>A0A6J1QI85_9HYME</name>
<evidence type="ECO:0000256" key="2">
    <source>
        <dbReference type="ARBA" id="ARBA00022771"/>
    </source>
</evidence>
<dbReference type="RefSeq" id="XP_024881554.1">
    <property type="nucleotide sequence ID" value="XM_025025786.1"/>
</dbReference>
<dbReference type="GO" id="GO:0006357">
    <property type="term" value="P:regulation of transcription by RNA polymerase II"/>
    <property type="evidence" value="ECO:0007669"/>
    <property type="project" value="TreeGrafter"/>
</dbReference>
<feature type="domain" description="BED-type" evidence="6">
    <location>
        <begin position="139"/>
        <end position="191"/>
    </location>
</feature>
<evidence type="ECO:0000256" key="4">
    <source>
        <dbReference type="PROSITE-ProRule" id="PRU00027"/>
    </source>
</evidence>
<dbReference type="GO" id="GO:1990837">
    <property type="term" value="F:sequence-specific double-stranded DNA binding"/>
    <property type="evidence" value="ECO:0007669"/>
    <property type="project" value="TreeGrafter"/>
</dbReference>
<dbReference type="AlphaFoldDB" id="A0A6J1QI85"/>
<dbReference type="InterPro" id="IPR013087">
    <property type="entry name" value="Znf_C2H2_type"/>
</dbReference>
<dbReference type="PROSITE" id="PS50808">
    <property type="entry name" value="ZF_BED"/>
    <property type="match status" value="4"/>
</dbReference>
<evidence type="ECO:0000259" key="6">
    <source>
        <dbReference type="PROSITE" id="PS50808"/>
    </source>
</evidence>
<evidence type="ECO:0000313" key="7">
    <source>
        <dbReference type="Proteomes" id="UP000504618"/>
    </source>
</evidence>
<feature type="domain" description="BED-type" evidence="6">
    <location>
        <begin position="5"/>
        <end position="57"/>
    </location>
</feature>
<dbReference type="SUPFAM" id="SSF57667">
    <property type="entry name" value="beta-beta-alpha zinc fingers"/>
    <property type="match status" value="2"/>
</dbReference>
<dbReference type="RefSeq" id="XP_024881563.1">
    <property type="nucleotide sequence ID" value="XM_025025795.1"/>
</dbReference>
<dbReference type="SMART" id="SM00355">
    <property type="entry name" value="ZnF_C2H2"/>
    <property type="match status" value="6"/>
</dbReference>
<dbReference type="GeneID" id="112460870"/>
<protein>
    <submittedName>
        <fullName evidence="8 9">Uncharacterized protein LOC112460870 isoform X1</fullName>
    </submittedName>
</protein>
<keyword evidence="2 4" id="KW-0863">Zinc-finger</keyword>
<dbReference type="Pfam" id="PF02892">
    <property type="entry name" value="zf-BED"/>
    <property type="match status" value="5"/>
</dbReference>
<dbReference type="InterPro" id="IPR053031">
    <property type="entry name" value="Cuticle_assoc_protein"/>
</dbReference>
<keyword evidence="1" id="KW-0479">Metal-binding</keyword>
<accession>A0A6J1QI85</accession>
<evidence type="ECO:0000256" key="5">
    <source>
        <dbReference type="SAM" id="MobiDB-lite"/>
    </source>
</evidence>
<dbReference type="InterPro" id="IPR003656">
    <property type="entry name" value="Znf_BED"/>
</dbReference>
<gene>
    <name evidence="8 9 10" type="primary">LOC112460870</name>
</gene>
<sequence>MAPTRKRSKFWNYFEKLKPLLVKCTTCKKEIKVSTPKNYTTVMKRHLSKHGIFLDNGTLSLPDDLKQYYSKLPEYKAKCNNCGKTLSFLINFRNLRTHLRKHSTSIQSTDEENLQTLVDAIAVPHLVSDNLYYSTTPTKKRSKFWNYFEKLKPLLVKCTTCKREIKVSHPTKYTRVMRMHLSRHGIFLDNDTYTLPDDLKQYYSELPRYKAKCNNCGKAVSFLTNIENLRVHLRKHSTITQSRDETTSTKKRSKLWNYFEELKPTLLKCRTCKKEIKVSHPKDYTNVMRRHLSKHGIFHDNDTRTIPDNLKQCYSKLPGCKAKCNNCGETISFLKTFGHLRTHLRRHSTITQSRDETTSTKKRSKLWNYFEELKPTLVKCTTCKKEIKISRPSHRTLIFRAHLKKHEIFLDNDIRTLPDDLKQYYSELPGYKAKCNNCGKAVSFLTKMAFLRRHLRRHSTITQNRDELSTSSSLGNDIEPNVERQGQETIDLALQSCEQSRKETRACNEPGTSISTDYNTNLTAECQSQEVDLDPQTW</sequence>
<feature type="domain" description="BED-type" evidence="6">
    <location>
        <begin position="361"/>
        <end position="413"/>
    </location>
</feature>
<dbReference type="GO" id="GO:0008270">
    <property type="term" value="F:zinc ion binding"/>
    <property type="evidence" value="ECO:0007669"/>
    <property type="project" value="UniProtKB-KW"/>
</dbReference>
<dbReference type="PANTHER" id="PTHR34396:SF27">
    <property type="entry name" value="OS08G0208700 PROTEIN"/>
    <property type="match status" value="1"/>
</dbReference>
<evidence type="ECO:0000313" key="8">
    <source>
        <dbReference type="RefSeq" id="XP_024881554.1"/>
    </source>
</evidence>
<feature type="domain" description="BED-type" evidence="6">
    <location>
        <begin position="250"/>
        <end position="306"/>
    </location>
</feature>
<keyword evidence="7" id="KW-1185">Reference proteome</keyword>
<evidence type="ECO:0000256" key="3">
    <source>
        <dbReference type="ARBA" id="ARBA00022833"/>
    </source>
</evidence>
<dbReference type="Proteomes" id="UP000504618">
    <property type="component" value="Unplaced"/>
</dbReference>
<evidence type="ECO:0000256" key="1">
    <source>
        <dbReference type="ARBA" id="ARBA00022723"/>
    </source>
</evidence>
<evidence type="ECO:0000313" key="9">
    <source>
        <dbReference type="RefSeq" id="XP_024881563.1"/>
    </source>
</evidence>
<dbReference type="OrthoDB" id="1607513at2759"/>
<dbReference type="InterPro" id="IPR036236">
    <property type="entry name" value="Znf_C2H2_sf"/>
</dbReference>
<keyword evidence="3" id="KW-0862">Zinc</keyword>
<organism evidence="7 9">
    <name type="scientific">Temnothorax curvispinosus</name>
    <dbReference type="NCBI Taxonomy" id="300111"/>
    <lineage>
        <taxon>Eukaryota</taxon>
        <taxon>Metazoa</taxon>
        <taxon>Ecdysozoa</taxon>
        <taxon>Arthropoda</taxon>
        <taxon>Hexapoda</taxon>
        <taxon>Insecta</taxon>
        <taxon>Pterygota</taxon>
        <taxon>Neoptera</taxon>
        <taxon>Endopterygota</taxon>
        <taxon>Hymenoptera</taxon>
        <taxon>Apocrita</taxon>
        <taxon>Aculeata</taxon>
        <taxon>Formicoidea</taxon>
        <taxon>Formicidae</taxon>
        <taxon>Myrmicinae</taxon>
        <taxon>Temnothorax</taxon>
    </lineage>
</organism>
<dbReference type="PANTHER" id="PTHR34396">
    <property type="entry name" value="OS03G0264950 PROTEIN-RELATED"/>
    <property type="match status" value="1"/>
</dbReference>
<reference evidence="8 9" key="1">
    <citation type="submission" date="2025-04" db="UniProtKB">
        <authorList>
            <consortium name="RefSeq"/>
        </authorList>
    </citation>
    <scope>IDENTIFICATION</scope>
    <source>
        <tissue evidence="8 9">Whole body</tissue>
    </source>
</reference>